<keyword evidence="3" id="KW-1185">Reference proteome</keyword>
<evidence type="ECO:0000313" key="2">
    <source>
        <dbReference type="EMBL" id="VWB91752.1"/>
    </source>
</evidence>
<sequence length="74" mass="8236">MNESVAAHRLVMPFDTSLPTGMGYYFAYPGGTEQQQRIQLFGDWIADERAWSCVKPPAPPTRPTRPTTTPALPD</sequence>
<feature type="compositionally biased region" description="Low complexity" evidence="1">
    <location>
        <begin position="64"/>
        <end position="74"/>
    </location>
</feature>
<name>A0A6P2NC17_9BURK</name>
<reference evidence="2 3" key="1">
    <citation type="submission" date="2019-09" db="EMBL/GenBank/DDBJ databases">
        <authorList>
            <person name="Depoorter E."/>
        </authorList>
    </citation>
    <scope>NUCLEOTIDE SEQUENCE [LARGE SCALE GENOMIC DNA]</scope>
    <source>
        <strain evidence="2">LMG 24065</strain>
    </source>
</reference>
<proteinExistence type="predicted"/>
<dbReference type="EMBL" id="CABVPN010000022">
    <property type="protein sequence ID" value="VWB91752.1"/>
    <property type="molecule type" value="Genomic_DNA"/>
</dbReference>
<dbReference type="AlphaFoldDB" id="A0A6P2NC17"/>
<gene>
    <name evidence="2" type="ORF">BDI24065_04411</name>
</gene>
<evidence type="ECO:0000256" key="1">
    <source>
        <dbReference type="SAM" id="MobiDB-lite"/>
    </source>
</evidence>
<accession>A0A6P2NC17</accession>
<protein>
    <submittedName>
        <fullName evidence="2">LysR family transcriptional regulator</fullName>
    </submittedName>
</protein>
<evidence type="ECO:0000313" key="3">
    <source>
        <dbReference type="Proteomes" id="UP000494125"/>
    </source>
</evidence>
<feature type="region of interest" description="Disordered" evidence="1">
    <location>
        <begin position="53"/>
        <end position="74"/>
    </location>
</feature>
<dbReference type="Proteomes" id="UP000494125">
    <property type="component" value="Unassembled WGS sequence"/>
</dbReference>
<organism evidence="2 3">
    <name type="scientific">Burkholderia diffusa</name>
    <dbReference type="NCBI Taxonomy" id="488732"/>
    <lineage>
        <taxon>Bacteria</taxon>
        <taxon>Pseudomonadati</taxon>
        <taxon>Pseudomonadota</taxon>
        <taxon>Betaproteobacteria</taxon>
        <taxon>Burkholderiales</taxon>
        <taxon>Burkholderiaceae</taxon>
        <taxon>Burkholderia</taxon>
        <taxon>Burkholderia cepacia complex</taxon>
    </lineage>
</organism>